<dbReference type="Pfam" id="PF13585">
    <property type="entry name" value="CHU_C"/>
    <property type="match status" value="1"/>
</dbReference>
<dbReference type="OrthoDB" id="7794186at2"/>
<comment type="caution">
    <text evidence="3">The sequence shown here is derived from an EMBL/GenBank/DDBJ whole genome shotgun (WGS) entry which is preliminary data.</text>
</comment>
<evidence type="ECO:0000259" key="2">
    <source>
        <dbReference type="PROSITE" id="PS50093"/>
    </source>
</evidence>
<reference evidence="3 4" key="1">
    <citation type="submission" date="2019-05" db="EMBL/GenBank/DDBJ databases">
        <title>Panacibacter sp. strain 17mud1-8 Genome sequencing and assembly.</title>
        <authorList>
            <person name="Chhetri G."/>
        </authorList>
    </citation>
    <scope>NUCLEOTIDE SEQUENCE [LARGE SCALE GENOMIC DNA]</scope>
    <source>
        <strain evidence="3 4">17mud1-8</strain>
    </source>
</reference>
<dbReference type="EMBL" id="SZQL01000006">
    <property type="protein sequence ID" value="TKK68862.1"/>
    <property type="molecule type" value="Genomic_DNA"/>
</dbReference>
<dbReference type="InterPro" id="IPR000601">
    <property type="entry name" value="PKD_dom"/>
</dbReference>
<dbReference type="SUPFAM" id="SSF49299">
    <property type="entry name" value="PKD domain"/>
    <property type="match status" value="2"/>
</dbReference>
<dbReference type="PANTHER" id="PTHR46534:SF1">
    <property type="entry name" value="IGGFC-BINDING PROTEIN N-TERMINAL DOMAIN-CONTAINING PROTEIN"/>
    <property type="match status" value="1"/>
</dbReference>
<dbReference type="Gene3D" id="2.60.40.10">
    <property type="entry name" value="Immunoglobulins"/>
    <property type="match status" value="2"/>
</dbReference>
<dbReference type="Pfam" id="PF17517">
    <property type="entry name" value="IgGFc_binding"/>
    <property type="match status" value="1"/>
</dbReference>
<dbReference type="InterPro" id="IPR013783">
    <property type="entry name" value="Ig-like_fold"/>
</dbReference>
<dbReference type="InterPro" id="IPR035234">
    <property type="entry name" value="IgGFc-bd_N"/>
</dbReference>
<name>A0A4U3L1Z7_9BACT</name>
<gene>
    <name evidence="3" type="ORF">FC093_09195</name>
</gene>
<dbReference type="InterPro" id="IPR035986">
    <property type="entry name" value="PKD_dom_sf"/>
</dbReference>
<feature type="signal peptide" evidence="1">
    <location>
        <begin position="1"/>
        <end position="24"/>
    </location>
</feature>
<dbReference type="PANTHER" id="PTHR46534">
    <property type="entry name" value="IGGFC_BINDING DOMAIN-CONTAINING PROTEIN"/>
    <property type="match status" value="1"/>
</dbReference>
<evidence type="ECO:0000256" key="1">
    <source>
        <dbReference type="SAM" id="SignalP"/>
    </source>
</evidence>
<dbReference type="PROSITE" id="PS50093">
    <property type="entry name" value="PKD"/>
    <property type="match status" value="1"/>
</dbReference>
<dbReference type="RefSeq" id="WP_137261483.1">
    <property type="nucleotide sequence ID" value="NZ_SZQL01000006.1"/>
</dbReference>
<accession>A0A4U3L1Z7</accession>
<keyword evidence="1" id="KW-0732">Signal</keyword>
<dbReference type="Proteomes" id="UP000305848">
    <property type="component" value="Unassembled WGS sequence"/>
</dbReference>
<protein>
    <submittedName>
        <fullName evidence="3">T9SS type B sorting domain-containing protein</fullName>
    </submittedName>
</protein>
<dbReference type="SMART" id="SM00089">
    <property type="entry name" value="PKD"/>
    <property type="match status" value="2"/>
</dbReference>
<dbReference type="CDD" id="cd00146">
    <property type="entry name" value="PKD"/>
    <property type="match status" value="1"/>
</dbReference>
<dbReference type="NCBIfam" id="TIGR04131">
    <property type="entry name" value="Bac_Flav_CTERM"/>
    <property type="match status" value="1"/>
</dbReference>
<dbReference type="InterPro" id="IPR026341">
    <property type="entry name" value="T9SS_type_B"/>
</dbReference>
<keyword evidence="4" id="KW-1185">Reference proteome</keyword>
<evidence type="ECO:0000313" key="4">
    <source>
        <dbReference type="Proteomes" id="UP000305848"/>
    </source>
</evidence>
<feature type="chain" id="PRO_5020924925" evidence="1">
    <location>
        <begin position="25"/>
        <end position="926"/>
    </location>
</feature>
<dbReference type="Pfam" id="PF18911">
    <property type="entry name" value="PKD_4"/>
    <property type="match status" value="2"/>
</dbReference>
<dbReference type="InterPro" id="IPR022409">
    <property type="entry name" value="PKD/Chitinase_dom"/>
</dbReference>
<organism evidence="3 4">
    <name type="scientific">Ilyomonas limi</name>
    <dbReference type="NCBI Taxonomy" id="2575867"/>
    <lineage>
        <taxon>Bacteria</taxon>
        <taxon>Pseudomonadati</taxon>
        <taxon>Bacteroidota</taxon>
        <taxon>Chitinophagia</taxon>
        <taxon>Chitinophagales</taxon>
        <taxon>Chitinophagaceae</taxon>
        <taxon>Ilyomonas</taxon>
    </lineage>
</organism>
<evidence type="ECO:0000313" key="3">
    <source>
        <dbReference type="EMBL" id="TKK68862.1"/>
    </source>
</evidence>
<dbReference type="AlphaFoldDB" id="A0A4U3L1Z7"/>
<feature type="domain" description="PKD" evidence="2">
    <location>
        <begin position="617"/>
        <end position="660"/>
    </location>
</feature>
<proteinExistence type="predicted"/>
<sequence>MFVNLAKTLIFIAACICCFNIAKAQNFTTKGVEFWAAYGAHASMYKADGSTYTNGGSQKMIFYFLCNKATTVTVEIPAIGWKRTYKVTAGRTTESDEMPKMGERDIRLLQEGVSNKGIHITSEDLIAVYCHIYDEKSSATSLLIPVNISGQEYYTLGYTQESLNPNGRSYCFIIATEDSTEIEVTPAANTLGHPAGMPFFQTLNKGEVLTLFGADLEYKNGLYHGTDLSGTYIRTLVQHNNDICKKVVVFSGSTATNIVCKETTSNTSDNLFQQVPCIDNWGRNFIAVPTVNMETNRYRAIVLNPQQKVYVNGRQLTNIINNRFYEFKTDKISTIRSDSLIAVAQYITSAGQCGNEAAGEETGDPEMIYLSPNGSGITSTIIHSTRHEGIESHFINVVMKANDVDSFKLDGHSMPEVFTVYNRNPNFAIARIPVSPGRHVLVCDSGFSTYAYGYGKLVSYGYNGGYSTKHIDGYLGVHNPYKSITTTTTCTATPFRFYFDVETKLLSLYCHFNNNNHLLPNNEVWLTDPHPDTSYYVDSINTTFYRYYLPEMYQYNTVEQIPVQLTGYFPDKKGCIVKKEFSFLIDVIQKPIAQIYTAYDSCINNAIQLNDNSISYGNSKLVQWQWDFNDGKTSNEQDPLHHFNDYGEYNIQLRSINDVGCYADTMQRVGLYHSPVASFEVSGAFCDKQDVLFNSTATIQNDELTGWKWSFLPDKTIGIAPNVVKQFTDSGDYEVKLVAKSKHGCTDTATQIVHIYETPEINLPPVLYVLAGDTLRLSPTYKGNINSYKWAPDTYLSSTITPNPVASASADVTYSITAFAADGFCKATATTTVKIQQKLRIPSAFTPNGDGLNDTWRIFNIEGYANSTVEIYNRWGNRVFYSRGYPTPWNGTMNNQPLPADTYLYIIRMHTRQGNTTQSGSITIIR</sequence>